<keyword evidence="4 9" id="KW-0645">Protease</keyword>
<keyword evidence="5 9" id="KW-0378">Hydrolase</keyword>
<dbReference type="Pfam" id="PF03051">
    <property type="entry name" value="Peptidase_C1_2"/>
    <property type="match status" value="1"/>
</dbReference>
<dbReference type="InterPro" id="IPR038765">
    <property type="entry name" value="Papain-like_cys_pep_sf"/>
</dbReference>
<evidence type="ECO:0000256" key="2">
    <source>
        <dbReference type="ARBA" id="ARBA00012465"/>
    </source>
</evidence>
<feature type="active site" evidence="10">
    <location>
        <position position="419"/>
    </location>
</feature>
<keyword evidence="13" id="KW-1185">Reference proteome</keyword>
<keyword evidence="9" id="KW-0963">Cytoplasm</keyword>
<dbReference type="GO" id="GO:0004197">
    <property type="term" value="F:cysteine-type endopeptidase activity"/>
    <property type="evidence" value="ECO:0007669"/>
    <property type="project" value="UniProtKB-EC"/>
</dbReference>
<evidence type="ECO:0000313" key="12">
    <source>
        <dbReference type="EMBL" id="GJJ12927.1"/>
    </source>
</evidence>
<dbReference type="InterPro" id="IPR004134">
    <property type="entry name" value="Peptidase_C1B"/>
</dbReference>
<dbReference type="EMBL" id="BPWL01000008">
    <property type="protein sequence ID" value="GJJ12927.1"/>
    <property type="molecule type" value="Genomic_DNA"/>
</dbReference>
<dbReference type="PANTHER" id="PTHR10363">
    <property type="entry name" value="BLEOMYCIN HYDROLASE"/>
    <property type="match status" value="1"/>
</dbReference>
<evidence type="ECO:0000256" key="6">
    <source>
        <dbReference type="ARBA" id="ARBA00022807"/>
    </source>
</evidence>
<protein>
    <recommendedName>
        <fullName evidence="3 9">Cysteine proteinase 1, mitochondrial</fullName>
        <ecNumber evidence="2 9">3.4.22.40</ecNumber>
    </recommendedName>
</protein>
<evidence type="ECO:0000256" key="10">
    <source>
        <dbReference type="PIRSR" id="PIRSR005700-1"/>
    </source>
</evidence>
<evidence type="ECO:0000256" key="5">
    <source>
        <dbReference type="ARBA" id="ARBA00022801"/>
    </source>
</evidence>
<reference evidence="12" key="1">
    <citation type="submission" date="2021-10" db="EMBL/GenBank/DDBJ databases">
        <title>De novo Genome Assembly of Clathrus columnatus (Basidiomycota, Fungi) Using Illumina and Nanopore Sequence Data.</title>
        <authorList>
            <person name="Ogiso-Tanaka E."/>
            <person name="Itagaki H."/>
            <person name="Hosoya T."/>
            <person name="Hosaka K."/>
        </authorList>
    </citation>
    <scope>NUCLEOTIDE SEQUENCE</scope>
    <source>
        <strain evidence="12">MO-923</strain>
    </source>
</reference>
<keyword evidence="6 9" id="KW-0788">Thiol protease</keyword>
<feature type="active site" evidence="10">
    <location>
        <position position="441"/>
    </location>
</feature>
<dbReference type="PANTHER" id="PTHR10363:SF2">
    <property type="entry name" value="BLEOMYCIN HYDROLASE"/>
    <property type="match status" value="1"/>
</dbReference>
<dbReference type="PIRSF" id="PIRSF005700">
    <property type="entry name" value="PepC"/>
    <property type="match status" value="1"/>
</dbReference>
<dbReference type="EC" id="3.4.22.40" evidence="2 9"/>
<evidence type="ECO:0000256" key="3">
    <source>
        <dbReference type="ARBA" id="ARBA00016900"/>
    </source>
</evidence>
<evidence type="ECO:0000256" key="4">
    <source>
        <dbReference type="ARBA" id="ARBA00022670"/>
    </source>
</evidence>
<evidence type="ECO:0000256" key="11">
    <source>
        <dbReference type="SAM" id="MobiDB-lite"/>
    </source>
</evidence>
<evidence type="ECO:0000256" key="7">
    <source>
        <dbReference type="ARBA" id="ARBA00025347"/>
    </source>
</evidence>
<comment type="similarity">
    <text evidence="9">Belongs to the peptidase C1 family.</text>
</comment>
<comment type="function">
    <text evidence="7">The normal physiological role of the enzyme is unknown, but it is not essential for the viability of yeast cells. Has aminopeptidase activity, shortening substrate peptides sequentially by 1 amino acid. Has bleomycin hydrolase activity, which can protect the cell from the toxic effects of bleomycin. Has homocysteine-thiolactonase activity, protecting the cell against homocysteine toxicity. Acts as a repressor in the GAL4 regulatory system, but this does not require either the peptidase or nucleic acid-binding activities.</text>
</comment>
<dbReference type="Proteomes" id="UP001050691">
    <property type="component" value="Unassembled WGS sequence"/>
</dbReference>
<comment type="subcellular location">
    <subcellularLocation>
        <location evidence="9">Mitochondrion</location>
    </subcellularLocation>
    <subcellularLocation>
        <location evidence="9">Cytoplasm</location>
    </subcellularLocation>
</comment>
<comment type="caution">
    <text evidence="12">The sequence shown here is derived from an EMBL/GenBank/DDBJ whole genome shotgun (WGS) entry which is preliminary data.</text>
</comment>
<dbReference type="GO" id="GO:0043418">
    <property type="term" value="P:homocysteine catabolic process"/>
    <property type="evidence" value="ECO:0007669"/>
    <property type="project" value="TreeGrafter"/>
</dbReference>
<dbReference type="Gene3D" id="3.90.70.10">
    <property type="entry name" value="Cysteine proteinases"/>
    <property type="match status" value="1"/>
</dbReference>
<dbReference type="GO" id="GO:0006508">
    <property type="term" value="P:proteolysis"/>
    <property type="evidence" value="ECO:0007669"/>
    <property type="project" value="UniProtKB-KW"/>
</dbReference>
<sequence length="500" mass="56352">MGASSSKVENVIKPKEPNADKLVSQHGLTDVFDRLDLNRRAPTSNGALALDSLKDWEEEVSKDPKISLARTIFQQTPLATALKNDINIIKAPHVFNTTVPFTTAPITSQNSSGRCWIFATTNVLRHAIQKKLDIESFQLSQSYLFFYDKLEKANYYLELSIENTHLPLNDRLVEHLATNPVNDGGQYDMSINLLTTYGVIPGDIFPESHSSGNSGPLNKILTTRLREHALILRRLHKSLVTSSFDQETRKHILRSKKEELMKEVWQILTITLRAPPSPDQEFTWEYLDKSGNAKSWTGTPKEFFREFTSKTYPALEAFSLINDPRNDYGKLYTVDKLGNIWGGRPVLYVNTEIERLKAAVVKGIKAGQPIFFGCDVGKSSDKESGLMDTNLYDYENAFNISLTLTKAERLQVKESAMTHAMVITAVHLDSAGKPVRYKVENSWGETAGKNGYFVMSDSWFEEYVYQVVIPRQLADRDHLNVLDKSDPVVLPAWDPMGALA</sequence>
<comment type="function">
    <text evidence="9">Has aminopeptidase activity, shortening substrate peptides sequentially by 1 amino acid. Has bleomycin hydrolase activity, which can protect the cell from the toxic effects of bleomycin. Has homocysteine-thiolactonase activity, protecting the cell against homocysteine toxicity.</text>
</comment>
<evidence type="ECO:0000256" key="9">
    <source>
        <dbReference type="PIRNR" id="PIRNR005700"/>
    </source>
</evidence>
<name>A0AAV5AH09_9AGAM</name>
<dbReference type="CDD" id="cd00585">
    <property type="entry name" value="Peptidase_C1B"/>
    <property type="match status" value="1"/>
</dbReference>
<accession>A0AAV5AH09</accession>
<dbReference type="PROSITE" id="PS00139">
    <property type="entry name" value="THIOL_PROTEASE_CYS"/>
    <property type="match status" value="1"/>
</dbReference>
<dbReference type="GO" id="GO:0070005">
    <property type="term" value="F:cysteine-type aminopeptidase activity"/>
    <property type="evidence" value="ECO:0007669"/>
    <property type="project" value="InterPro"/>
</dbReference>
<gene>
    <name evidence="12" type="ORF">Clacol_007174</name>
</gene>
<organism evidence="12 13">
    <name type="scientific">Clathrus columnatus</name>
    <dbReference type="NCBI Taxonomy" id="1419009"/>
    <lineage>
        <taxon>Eukaryota</taxon>
        <taxon>Fungi</taxon>
        <taxon>Dikarya</taxon>
        <taxon>Basidiomycota</taxon>
        <taxon>Agaricomycotina</taxon>
        <taxon>Agaricomycetes</taxon>
        <taxon>Phallomycetidae</taxon>
        <taxon>Phallales</taxon>
        <taxon>Clathraceae</taxon>
        <taxon>Clathrus</taxon>
    </lineage>
</organism>
<dbReference type="InterPro" id="IPR000169">
    <property type="entry name" value="Pept_cys_AS"/>
</dbReference>
<proteinExistence type="inferred from homology"/>
<evidence type="ECO:0000313" key="13">
    <source>
        <dbReference type="Proteomes" id="UP001050691"/>
    </source>
</evidence>
<feature type="compositionally biased region" description="Basic and acidic residues" evidence="11">
    <location>
        <begin position="10"/>
        <end position="19"/>
    </location>
</feature>
<feature type="active site" evidence="10">
    <location>
        <position position="115"/>
    </location>
</feature>
<evidence type="ECO:0000256" key="1">
    <source>
        <dbReference type="ARBA" id="ARBA00000423"/>
    </source>
</evidence>
<dbReference type="AlphaFoldDB" id="A0AAV5AH09"/>
<keyword evidence="9" id="KW-0496">Mitochondrion</keyword>
<dbReference type="SUPFAM" id="SSF54001">
    <property type="entry name" value="Cysteine proteinases"/>
    <property type="match status" value="1"/>
</dbReference>
<evidence type="ECO:0000256" key="8">
    <source>
        <dbReference type="ARBA" id="ARBA00026080"/>
    </source>
</evidence>
<dbReference type="GO" id="GO:0009636">
    <property type="term" value="P:response to toxic substance"/>
    <property type="evidence" value="ECO:0007669"/>
    <property type="project" value="TreeGrafter"/>
</dbReference>
<dbReference type="GO" id="GO:0005739">
    <property type="term" value="C:mitochondrion"/>
    <property type="evidence" value="ECO:0007669"/>
    <property type="project" value="UniProtKB-SubCell"/>
</dbReference>
<comment type="subunit">
    <text evidence="8">Homohexamer. Binds to nucleic acids. Binds single-stranded DNA and RNA with higher affinity than double-stranded DNA.</text>
</comment>
<feature type="region of interest" description="Disordered" evidence="11">
    <location>
        <begin position="1"/>
        <end position="20"/>
    </location>
</feature>
<comment type="catalytic activity">
    <reaction evidence="1 9">
        <text>Inactivates bleomycin B2 (a cytotoxic glycometallopeptide) by hydrolysis of a carboxyamide bond of beta-aminoalanine, but also shows general aminopeptidase activity. The specificity varies somewhat with source, but amino acid arylamides of Met, Leu and Ala are preferred.</text>
        <dbReference type="EC" id="3.4.22.40"/>
    </reaction>
</comment>